<accession>A0A9P6AW88</accession>
<organism evidence="1 2">
    <name type="scientific">Hydnum rufescens UP504</name>
    <dbReference type="NCBI Taxonomy" id="1448309"/>
    <lineage>
        <taxon>Eukaryota</taxon>
        <taxon>Fungi</taxon>
        <taxon>Dikarya</taxon>
        <taxon>Basidiomycota</taxon>
        <taxon>Agaricomycotina</taxon>
        <taxon>Agaricomycetes</taxon>
        <taxon>Cantharellales</taxon>
        <taxon>Hydnaceae</taxon>
        <taxon>Hydnum</taxon>
    </lineage>
</organism>
<proteinExistence type="predicted"/>
<protein>
    <submittedName>
        <fullName evidence="1">Uncharacterized protein</fullName>
    </submittedName>
</protein>
<gene>
    <name evidence="1" type="ORF">BS47DRAFT_1053977</name>
</gene>
<name>A0A9P6AW88_9AGAM</name>
<keyword evidence="2" id="KW-1185">Reference proteome</keyword>
<dbReference type="EMBL" id="MU128985">
    <property type="protein sequence ID" value="KAF9512535.1"/>
    <property type="molecule type" value="Genomic_DNA"/>
</dbReference>
<dbReference type="AlphaFoldDB" id="A0A9P6AW88"/>
<comment type="caution">
    <text evidence="1">The sequence shown here is derived from an EMBL/GenBank/DDBJ whole genome shotgun (WGS) entry which is preliminary data.</text>
</comment>
<reference evidence="1" key="1">
    <citation type="journal article" date="2020" name="Nat. Commun.">
        <title>Large-scale genome sequencing of mycorrhizal fungi provides insights into the early evolution of symbiotic traits.</title>
        <authorList>
            <person name="Miyauchi S."/>
            <person name="Kiss E."/>
            <person name="Kuo A."/>
            <person name="Drula E."/>
            <person name="Kohler A."/>
            <person name="Sanchez-Garcia M."/>
            <person name="Morin E."/>
            <person name="Andreopoulos B."/>
            <person name="Barry K.W."/>
            <person name="Bonito G."/>
            <person name="Buee M."/>
            <person name="Carver A."/>
            <person name="Chen C."/>
            <person name="Cichocki N."/>
            <person name="Clum A."/>
            <person name="Culley D."/>
            <person name="Crous P.W."/>
            <person name="Fauchery L."/>
            <person name="Girlanda M."/>
            <person name="Hayes R.D."/>
            <person name="Keri Z."/>
            <person name="LaButti K."/>
            <person name="Lipzen A."/>
            <person name="Lombard V."/>
            <person name="Magnuson J."/>
            <person name="Maillard F."/>
            <person name="Murat C."/>
            <person name="Nolan M."/>
            <person name="Ohm R.A."/>
            <person name="Pangilinan J."/>
            <person name="Pereira M.F."/>
            <person name="Perotto S."/>
            <person name="Peter M."/>
            <person name="Pfister S."/>
            <person name="Riley R."/>
            <person name="Sitrit Y."/>
            <person name="Stielow J.B."/>
            <person name="Szollosi G."/>
            <person name="Zifcakova L."/>
            <person name="Stursova M."/>
            <person name="Spatafora J.W."/>
            <person name="Tedersoo L."/>
            <person name="Vaario L.M."/>
            <person name="Yamada A."/>
            <person name="Yan M."/>
            <person name="Wang P."/>
            <person name="Xu J."/>
            <person name="Bruns T."/>
            <person name="Baldrian P."/>
            <person name="Vilgalys R."/>
            <person name="Dunand C."/>
            <person name="Henrissat B."/>
            <person name="Grigoriev I.V."/>
            <person name="Hibbett D."/>
            <person name="Nagy L.G."/>
            <person name="Martin F.M."/>
        </authorList>
    </citation>
    <scope>NUCLEOTIDE SEQUENCE</scope>
    <source>
        <strain evidence="1">UP504</strain>
    </source>
</reference>
<sequence>MNNFLQVLPPVTDPRGIQRIEAYSPVNPHMVPIHFCYHASTIVLYNMIIEHDNQAYRKVVDAAHAMANLSRALHTFGPISAVQACAQTPFVYCGCEVFIREIRRTQGRTSEEQIYENFVAQQGLDALLGLLLDLTRLYPVWLRCVVGLRAVLEGHESYNMI</sequence>
<dbReference type="Proteomes" id="UP000886523">
    <property type="component" value="Unassembled WGS sequence"/>
</dbReference>
<evidence type="ECO:0000313" key="1">
    <source>
        <dbReference type="EMBL" id="KAF9512535.1"/>
    </source>
</evidence>
<evidence type="ECO:0000313" key="2">
    <source>
        <dbReference type="Proteomes" id="UP000886523"/>
    </source>
</evidence>